<dbReference type="InterPro" id="IPR040198">
    <property type="entry name" value="Fido_containing"/>
</dbReference>
<dbReference type="AlphaFoldDB" id="A0A5C4S0J2"/>
<dbReference type="GO" id="GO:0005524">
    <property type="term" value="F:ATP binding"/>
    <property type="evidence" value="ECO:0007669"/>
    <property type="project" value="UniProtKB-KW"/>
</dbReference>
<dbReference type="InterPro" id="IPR036597">
    <property type="entry name" value="Fido-like_dom_sf"/>
</dbReference>
<organism evidence="6 7">
    <name type="scientific">Prosthecochloris vibrioformis</name>
    <name type="common">Chlorobium vibrioforme</name>
    <dbReference type="NCBI Taxonomy" id="1098"/>
    <lineage>
        <taxon>Bacteria</taxon>
        <taxon>Pseudomonadati</taxon>
        <taxon>Chlorobiota</taxon>
        <taxon>Chlorobiia</taxon>
        <taxon>Chlorobiales</taxon>
        <taxon>Chlorobiaceae</taxon>
        <taxon>Prosthecochloris</taxon>
    </lineage>
</organism>
<name>A0A5C4S0J2_PROVB</name>
<feature type="domain" description="Fido" evidence="5">
    <location>
        <begin position="323"/>
        <end position="462"/>
    </location>
</feature>
<accession>A0A5C4S0J2</accession>
<evidence type="ECO:0000313" key="6">
    <source>
        <dbReference type="EMBL" id="TNJ36755.1"/>
    </source>
</evidence>
<evidence type="ECO:0000256" key="3">
    <source>
        <dbReference type="PIRSR" id="PIRSR640198-3"/>
    </source>
</evidence>
<dbReference type="SUPFAM" id="SSF140931">
    <property type="entry name" value="Fic-like"/>
    <property type="match status" value="1"/>
</dbReference>
<dbReference type="PROSITE" id="PS51459">
    <property type="entry name" value="FIDO"/>
    <property type="match status" value="1"/>
</dbReference>
<gene>
    <name evidence="6" type="ORF">FGF68_06075</name>
</gene>
<evidence type="ECO:0000256" key="1">
    <source>
        <dbReference type="PIRSR" id="PIRSR640198-1"/>
    </source>
</evidence>
<reference evidence="6 7" key="1">
    <citation type="submission" date="2019-05" db="EMBL/GenBank/DDBJ databases">
        <title>Draft Whole-Genome sequence of the green sulfur bacterium Prosthecochloris vibrioformis DSM 260.</title>
        <authorList>
            <person name="Meyer T.E."/>
            <person name="Kyndt J.A."/>
        </authorList>
    </citation>
    <scope>NUCLEOTIDE SEQUENCE [LARGE SCALE GENOMIC DNA]</scope>
    <source>
        <strain evidence="6 7">DSM 260</strain>
    </source>
</reference>
<keyword evidence="7" id="KW-1185">Reference proteome</keyword>
<dbReference type="Proteomes" id="UP000309544">
    <property type="component" value="Unassembled WGS sequence"/>
</dbReference>
<dbReference type="Pfam" id="PF02661">
    <property type="entry name" value="Fic"/>
    <property type="match status" value="1"/>
</dbReference>
<dbReference type="InterPro" id="IPR003812">
    <property type="entry name" value="Fido"/>
</dbReference>
<feature type="site" description="Important for autoinhibition of adenylyltransferase activity" evidence="3">
    <location>
        <position position="272"/>
    </location>
</feature>
<evidence type="ECO:0000259" key="5">
    <source>
        <dbReference type="PROSITE" id="PS51459"/>
    </source>
</evidence>
<keyword evidence="2" id="KW-0547">Nucleotide-binding</keyword>
<comment type="caution">
    <text evidence="6">The sequence shown here is derived from an EMBL/GenBank/DDBJ whole genome shotgun (WGS) entry which is preliminary data.</text>
</comment>
<sequence>MKSMFKNTTNDDSLILYAELNAAEIRAAQRRLKAGLLQRIVRGVLTARPEKEWPALIALHRLRVLAALFPGAVIGYRSAFKGALPVDGIMHLNYSYNRTVRLPGLTVVLVKGQGNIAGDEPMSGRNIYFPSQARMLLENLTPSRGTIKKSMGRAAIEERLLTIYDSRGPDALNRIRDNAHTLAPLLGFDKEFQVLNELIGTILGTKSSRLTTASGQALSRGTPLDAKRLALFETLAAALRTDPLKERESPVTNEIARINFAFLESYFSNFIEGTEFDIAEARQIVLEGKIIDQRPKDSHDILGVFRQAGNPGWSNQSMAIGDAIVHQLRQRHADLMKERPETAPGEFKDRENFAGNTTFVAPGHVRGTLIEGSKLLPSVPSGMARALLAMFIISEVHPFIDGNGRLARLVMNSELSVVNRSRIIIPTLFREEYLDCLRVLTRQGKAGSFITAMQKIQQWSAEFDYTDLDRVISQMQACNAFEKSRKQYQLLNVSDLGAVRT</sequence>
<dbReference type="Gene3D" id="1.10.3290.10">
    <property type="entry name" value="Fido-like domain"/>
    <property type="match status" value="1"/>
</dbReference>
<feature type="binding site" evidence="2">
    <location>
        <begin position="401"/>
        <end position="408"/>
    </location>
    <ligand>
        <name>ATP</name>
        <dbReference type="ChEBI" id="CHEBI:30616"/>
    </ligand>
</feature>
<feature type="active site" evidence="1">
    <location>
        <position position="397"/>
    </location>
</feature>
<feature type="glycosylation site" description="N-linked (GlcNAc...) asparagine" evidence="4">
    <location>
        <position position="315"/>
    </location>
</feature>
<dbReference type="EMBL" id="VDCI01000004">
    <property type="protein sequence ID" value="TNJ36755.1"/>
    <property type="molecule type" value="Genomic_DNA"/>
</dbReference>
<evidence type="ECO:0000256" key="2">
    <source>
        <dbReference type="PIRSR" id="PIRSR640198-2"/>
    </source>
</evidence>
<evidence type="ECO:0000256" key="4">
    <source>
        <dbReference type="PIRSR" id="PIRSR640198-4"/>
    </source>
</evidence>
<evidence type="ECO:0000313" key="7">
    <source>
        <dbReference type="Proteomes" id="UP000309544"/>
    </source>
</evidence>
<keyword evidence="2" id="KW-0067">ATP-binding</keyword>
<protein>
    <submittedName>
        <fullName evidence="6">Cell filamentation protein Fic</fullName>
    </submittedName>
</protein>
<dbReference type="PANTHER" id="PTHR13504:SF38">
    <property type="entry name" value="FIDO DOMAIN-CONTAINING PROTEIN"/>
    <property type="match status" value="1"/>
</dbReference>
<proteinExistence type="predicted"/>
<dbReference type="PANTHER" id="PTHR13504">
    <property type="entry name" value="FIDO DOMAIN-CONTAINING PROTEIN DDB_G0283145"/>
    <property type="match status" value="1"/>
</dbReference>